<evidence type="ECO:0000313" key="2">
    <source>
        <dbReference type="EMBL" id="SHK82763.1"/>
    </source>
</evidence>
<dbReference type="PROSITE" id="PS51746">
    <property type="entry name" value="PPM_2"/>
    <property type="match status" value="1"/>
</dbReference>
<dbReference type="AlphaFoldDB" id="A0A1M6VMN0"/>
<dbReference type="SUPFAM" id="SSF81606">
    <property type="entry name" value="PP2C-like"/>
    <property type="match status" value="1"/>
</dbReference>
<dbReference type="SMART" id="SM00332">
    <property type="entry name" value="PP2Cc"/>
    <property type="match status" value="1"/>
</dbReference>
<evidence type="ECO:0000313" key="3">
    <source>
        <dbReference type="Proteomes" id="UP000184263"/>
    </source>
</evidence>
<dbReference type="Gene3D" id="3.60.40.10">
    <property type="entry name" value="PPM-type phosphatase domain"/>
    <property type="match status" value="1"/>
</dbReference>
<proteinExistence type="predicted"/>
<reference evidence="2 3" key="1">
    <citation type="submission" date="2016-11" db="EMBL/GenBank/DDBJ databases">
        <authorList>
            <person name="Jaros S."/>
            <person name="Januszkiewicz K."/>
            <person name="Wedrychowicz H."/>
        </authorList>
    </citation>
    <scope>NUCLEOTIDE SEQUENCE [LARGE SCALE GENOMIC DNA]</scope>
    <source>
        <strain evidence="2 3">HD4</strain>
    </source>
</reference>
<dbReference type="OrthoDB" id="9801841at2"/>
<dbReference type="EMBL" id="FRBC01000019">
    <property type="protein sequence ID" value="SHK82763.1"/>
    <property type="molecule type" value="Genomic_DNA"/>
</dbReference>
<dbReference type="InterPro" id="IPR015655">
    <property type="entry name" value="PP2C"/>
</dbReference>
<accession>A0A1M6VMN0</accession>
<dbReference type="InterPro" id="IPR036457">
    <property type="entry name" value="PPM-type-like_dom_sf"/>
</dbReference>
<dbReference type="SMART" id="SM00331">
    <property type="entry name" value="PP2C_SIG"/>
    <property type="match status" value="1"/>
</dbReference>
<dbReference type="CDD" id="cd00143">
    <property type="entry name" value="PP2Cc"/>
    <property type="match status" value="1"/>
</dbReference>
<protein>
    <submittedName>
        <fullName evidence="2">Protein phosphatase</fullName>
    </submittedName>
</protein>
<gene>
    <name evidence="2" type="ORF">SAMN05216582_11955</name>
</gene>
<dbReference type="NCBIfam" id="NF033484">
    <property type="entry name" value="Stp1_PP2C_phos"/>
    <property type="match status" value="1"/>
</dbReference>
<sequence length="236" mass="25863">MQQVYKATDVGLVRRGNEDNFAVFDTVYVVADGMGGEAAGEVASQMLVDTVRQELSGQGELDAGVMQSAILKANQAIRQYVWDHPSCEGMGTTATILHITPDDRHAFWAHVGDSRLYLLRAGQEQLEQLTQDHSYVEDLVREGSITREEAKHHPQRNMLTRAVGAMENLVVDTGELTVEQGDMFLLATDGLMKHMTDEEIARLLRQGEADPAQSLVQTALNAGGRDNVTVVVVSLT</sequence>
<dbReference type="PANTHER" id="PTHR47992">
    <property type="entry name" value="PROTEIN PHOSPHATASE"/>
    <property type="match status" value="1"/>
</dbReference>
<dbReference type="GO" id="GO:0004722">
    <property type="term" value="F:protein serine/threonine phosphatase activity"/>
    <property type="evidence" value="ECO:0007669"/>
    <property type="project" value="InterPro"/>
</dbReference>
<dbReference type="Proteomes" id="UP000184263">
    <property type="component" value="Unassembled WGS sequence"/>
</dbReference>
<feature type="domain" description="PPM-type phosphatase" evidence="1">
    <location>
        <begin position="3"/>
        <end position="235"/>
    </location>
</feature>
<name>A0A1M6VMN0_SELRU</name>
<dbReference type="Pfam" id="PF13672">
    <property type="entry name" value="PP2C_2"/>
    <property type="match status" value="1"/>
</dbReference>
<dbReference type="InterPro" id="IPR001932">
    <property type="entry name" value="PPM-type_phosphatase-like_dom"/>
</dbReference>
<organism evidence="2 3">
    <name type="scientific">Selenomonas ruminantium</name>
    <dbReference type="NCBI Taxonomy" id="971"/>
    <lineage>
        <taxon>Bacteria</taxon>
        <taxon>Bacillati</taxon>
        <taxon>Bacillota</taxon>
        <taxon>Negativicutes</taxon>
        <taxon>Selenomonadales</taxon>
        <taxon>Selenomonadaceae</taxon>
        <taxon>Selenomonas</taxon>
    </lineage>
</organism>
<evidence type="ECO:0000259" key="1">
    <source>
        <dbReference type="PROSITE" id="PS51746"/>
    </source>
</evidence>